<dbReference type="Pfam" id="PF03413">
    <property type="entry name" value="PepSY"/>
    <property type="match status" value="3"/>
</dbReference>
<dbReference type="InterPro" id="IPR025711">
    <property type="entry name" value="PepSY"/>
</dbReference>
<name>A0A9D1SPK3_9BACT</name>
<accession>A0A9D1SPK3</accession>
<evidence type="ECO:0000256" key="1">
    <source>
        <dbReference type="SAM" id="Phobius"/>
    </source>
</evidence>
<reference evidence="4" key="2">
    <citation type="journal article" date="2021" name="PeerJ">
        <title>Extensive microbial diversity within the chicken gut microbiome revealed by metagenomics and culture.</title>
        <authorList>
            <person name="Gilroy R."/>
            <person name="Ravi A."/>
            <person name="Getino M."/>
            <person name="Pursley I."/>
            <person name="Horton D.L."/>
            <person name="Alikhan N.F."/>
            <person name="Baker D."/>
            <person name="Gharbi K."/>
            <person name="Hall N."/>
            <person name="Watson M."/>
            <person name="Adriaenssens E.M."/>
            <person name="Foster-Nyarko E."/>
            <person name="Jarju S."/>
            <person name="Secka A."/>
            <person name="Antonio M."/>
            <person name="Oren A."/>
            <person name="Chaudhuri R.R."/>
            <person name="La Ragione R."/>
            <person name="Hildebrand F."/>
            <person name="Pallen M.J."/>
        </authorList>
    </citation>
    <scope>NUCLEOTIDE SEQUENCE</scope>
    <source>
        <strain evidence="4">ChiHjej12B11-7776</strain>
    </source>
</reference>
<evidence type="ECO:0000259" key="3">
    <source>
        <dbReference type="Pfam" id="PF23750"/>
    </source>
</evidence>
<sequence>MKRKINKAFTNATPNVLDSVSRDCPERQSAPAAVKARPAGFRWKVATCAMAVILAAVLIIGGIGIGGNYASAATVSLDVNPSVEIKLNNRQRVVSVTALNDDGKIILGNMDLKGSQLEVAVNALIGSMLRNGYLSEISNSVLVSVDSSAAAYNGIAQAVTEEITVLLNNNRISASVLTQWIQTDDAISALAKQYGISVGKAQLVYTITQKSTLYTQEQLVTLTVNELGIILGNLNIQDGNLSHTGSASDKAYIGKEAALAIAFEKMGLEGLTESSRGVFVKENKLDFDDGMMVYEIEFLFDGGEYNVEIDAISGKLVAFECSKEDDCPVTAQLGKEEIVSNALKLAGAPDDGSVQVEVTECAHLRIAAYSLWFTYGGSVYNYEIDCYGNVLYSYSKATGEALLTPQQAVQAFEQANEHGLTSADVTKLRVTVKTVTSSVTEGDTTSITEKTAYSLRMDKDGQRYLYEVDAVSGAVSFVSASEYVDVVQEAFEKAYPDCRQWQYWRDVWYNWRELGGRDEAEFGGHYGGWHGGTQGTITQEEALNIVLEYAGVNRSDIREPECELDSDDGMRYYEIEFKCNGYEYEAEVNAHTGSIMKFEKDRD</sequence>
<evidence type="ECO:0000313" key="5">
    <source>
        <dbReference type="Proteomes" id="UP000886852"/>
    </source>
</evidence>
<feature type="domain" description="PepSY" evidence="2">
    <location>
        <begin position="537"/>
        <end position="597"/>
    </location>
</feature>
<proteinExistence type="predicted"/>
<evidence type="ECO:0000313" key="4">
    <source>
        <dbReference type="EMBL" id="HIU91043.1"/>
    </source>
</evidence>
<organism evidence="4 5">
    <name type="scientific">Candidatus Fimimonas merdipullorum</name>
    <dbReference type="NCBI Taxonomy" id="2840822"/>
    <lineage>
        <taxon>Bacteria</taxon>
        <taxon>Pseudomonadati</taxon>
        <taxon>Myxococcota</taxon>
        <taxon>Myxococcia</taxon>
        <taxon>Myxococcales</taxon>
        <taxon>Cystobacterineae</taxon>
        <taxon>Myxococcaceae</taxon>
        <taxon>Myxococcaceae incertae sedis</taxon>
        <taxon>Candidatus Fimimonas</taxon>
    </lineage>
</organism>
<keyword evidence="1" id="KW-0472">Membrane</keyword>
<dbReference type="Proteomes" id="UP000886852">
    <property type="component" value="Unassembled WGS sequence"/>
</dbReference>
<dbReference type="Gene3D" id="3.10.450.40">
    <property type="match status" value="2"/>
</dbReference>
<reference evidence="4" key="1">
    <citation type="submission" date="2020-10" db="EMBL/GenBank/DDBJ databases">
        <authorList>
            <person name="Gilroy R."/>
        </authorList>
    </citation>
    <scope>NUCLEOTIDE SEQUENCE</scope>
    <source>
        <strain evidence="4">ChiHjej12B11-7776</strain>
    </source>
</reference>
<feature type="domain" description="PepSY" evidence="2">
    <location>
        <begin position="403"/>
        <end position="475"/>
    </location>
</feature>
<comment type="caution">
    <text evidence="4">The sequence shown here is derived from an EMBL/GenBank/DDBJ whole genome shotgun (WGS) entry which is preliminary data.</text>
</comment>
<feature type="domain" description="PepSY" evidence="2">
    <location>
        <begin position="253"/>
        <end position="318"/>
    </location>
</feature>
<gene>
    <name evidence="4" type="ORF">IAC72_03440</name>
</gene>
<protein>
    <submittedName>
        <fullName evidence="4">PepSY domain-containing protein</fullName>
    </submittedName>
</protein>
<evidence type="ECO:0000259" key="2">
    <source>
        <dbReference type="Pfam" id="PF03413"/>
    </source>
</evidence>
<dbReference type="InterPro" id="IPR055431">
    <property type="entry name" value="RsgI_M"/>
</dbReference>
<dbReference type="EMBL" id="DVOC01000058">
    <property type="protein sequence ID" value="HIU91043.1"/>
    <property type="molecule type" value="Genomic_DNA"/>
</dbReference>
<keyword evidence="1" id="KW-0812">Transmembrane</keyword>
<feature type="transmembrane region" description="Helical" evidence="1">
    <location>
        <begin position="45"/>
        <end position="67"/>
    </location>
</feature>
<keyword evidence="1" id="KW-1133">Transmembrane helix</keyword>
<dbReference type="Pfam" id="PF23750">
    <property type="entry name" value="RsgI_M"/>
    <property type="match status" value="1"/>
</dbReference>
<dbReference type="AlphaFoldDB" id="A0A9D1SPK3"/>
<feature type="domain" description="Anti-sigma factor RsgI-like middle" evidence="3">
    <location>
        <begin position="73"/>
        <end position="203"/>
    </location>
</feature>